<keyword evidence="1" id="KW-0812">Transmembrane</keyword>
<keyword evidence="3" id="KW-1185">Reference proteome</keyword>
<protein>
    <submittedName>
        <fullName evidence="2">ABC transporter</fullName>
    </submittedName>
</protein>
<dbReference type="EMBL" id="JBBYAF010000009">
    <property type="protein sequence ID" value="MEL3971936.1"/>
    <property type="molecule type" value="Genomic_DNA"/>
</dbReference>
<keyword evidence="1" id="KW-1133">Transmembrane helix</keyword>
<reference evidence="2 3" key="1">
    <citation type="submission" date="2024-04" db="EMBL/GenBank/DDBJ databases">
        <title>Bacillus oryzaecorticis sp. nov., a moderately halophilic bacterium isolated from rice husks.</title>
        <authorList>
            <person name="Zhu H.-S."/>
        </authorList>
    </citation>
    <scope>NUCLEOTIDE SEQUENCE [LARGE SCALE GENOMIC DNA]</scope>
    <source>
        <strain evidence="2 3">ZC255</strain>
    </source>
</reference>
<sequence length="94" mass="10058">MIKSHKKSGCSVFDVFLGVLTGLIWFLLAVLGVIADALIGIGLGSLASFVSIFFGVVGFFAILLFGFCLFQRVWDCCFGRRCRSGSGGSSSDTY</sequence>
<name>A0ABU9K787_9BACI</name>
<comment type="caution">
    <text evidence="2">The sequence shown here is derived from an EMBL/GenBank/DDBJ whole genome shotgun (WGS) entry which is preliminary data.</text>
</comment>
<accession>A0ABU9K787</accession>
<evidence type="ECO:0000313" key="2">
    <source>
        <dbReference type="EMBL" id="MEL3971936.1"/>
    </source>
</evidence>
<keyword evidence="1" id="KW-0472">Membrane</keyword>
<proteinExistence type="predicted"/>
<gene>
    <name evidence="2" type="ORF">AAEO50_06575</name>
</gene>
<dbReference type="RefSeq" id="WP_341981716.1">
    <property type="nucleotide sequence ID" value="NZ_JBBYAF010000009.1"/>
</dbReference>
<evidence type="ECO:0000313" key="3">
    <source>
        <dbReference type="Proteomes" id="UP001389717"/>
    </source>
</evidence>
<evidence type="ECO:0000256" key="1">
    <source>
        <dbReference type="SAM" id="Phobius"/>
    </source>
</evidence>
<dbReference type="Proteomes" id="UP001389717">
    <property type="component" value="Unassembled WGS sequence"/>
</dbReference>
<feature type="transmembrane region" description="Helical" evidence="1">
    <location>
        <begin position="12"/>
        <end position="34"/>
    </location>
</feature>
<organism evidence="2 3">
    <name type="scientific">Rossellomorea oryzaecorticis</name>
    <dbReference type="NCBI Taxonomy" id="1396505"/>
    <lineage>
        <taxon>Bacteria</taxon>
        <taxon>Bacillati</taxon>
        <taxon>Bacillota</taxon>
        <taxon>Bacilli</taxon>
        <taxon>Bacillales</taxon>
        <taxon>Bacillaceae</taxon>
        <taxon>Rossellomorea</taxon>
    </lineage>
</organism>
<feature type="transmembrane region" description="Helical" evidence="1">
    <location>
        <begin position="46"/>
        <end position="70"/>
    </location>
</feature>